<evidence type="ECO:0000259" key="6">
    <source>
        <dbReference type="Pfam" id="PF25967"/>
    </source>
</evidence>
<evidence type="ECO:0000256" key="1">
    <source>
        <dbReference type="ARBA" id="ARBA00004519"/>
    </source>
</evidence>
<comment type="similarity">
    <text evidence="2">Belongs to the membrane fusion protein (MFP) (TC 8.A.1) family.</text>
</comment>
<keyword evidence="8" id="KW-1185">Reference proteome</keyword>
<name>A0A1V2UV63_9GAMM</name>
<dbReference type="EMBL" id="LFZS01000008">
    <property type="protein sequence ID" value="ONN53855.1"/>
    <property type="molecule type" value="Genomic_DNA"/>
</dbReference>
<dbReference type="Gene3D" id="1.10.287.470">
    <property type="entry name" value="Helix hairpin bin"/>
    <property type="match status" value="1"/>
</dbReference>
<dbReference type="InterPro" id="IPR058624">
    <property type="entry name" value="MdtA-like_HH"/>
</dbReference>
<evidence type="ECO:0000313" key="8">
    <source>
        <dbReference type="Proteomes" id="UP000189376"/>
    </source>
</evidence>
<evidence type="ECO:0000259" key="4">
    <source>
        <dbReference type="Pfam" id="PF25917"/>
    </source>
</evidence>
<feature type="domain" description="Multidrug resistance protein MdtA-like C-terminal permuted SH3" evidence="6">
    <location>
        <begin position="299"/>
        <end position="360"/>
    </location>
</feature>
<dbReference type="PANTHER" id="PTHR30158:SF3">
    <property type="entry name" value="MULTIDRUG EFFLUX PUMP SUBUNIT ACRA-RELATED"/>
    <property type="match status" value="1"/>
</dbReference>
<evidence type="ECO:0000256" key="2">
    <source>
        <dbReference type="ARBA" id="ARBA00009477"/>
    </source>
</evidence>
<comment type="caution">
    <text evidence="7">The sequence shown here is derived from an EMBL/GenBank/DDBJ whole genome shotgun (WGS) entry which is preliminary data.</text>
</comment>
<dbReference type="RefSeq" id="WP_049063733.1">
    <property type="nucleotide sequence ID" value="NZ_LFZS01000008.1"/>
</dbReference>
<dbReference type="NCBIfam" id="TIGR01730">
    <property type="entry name" value="RND_mfp"/>
    <property type="match status" value="1"/>
</dbReference>
<accession>A0A1V2UV63</accession>
<dbReference type="Gene3D" id="2.40.420.20">
    <property type="match status" value="1"/>
</dbReference>
<dbReference type="InterPro" id="IPR058627">
    <property type="entry name" value="MdtA-like_C"/>
</dbReference>
<evidence type="ECO:0000259" key="3">
    <source>
        <dbReference type="Pfam" id="PF25876"/>
    </source>
</evidence>
<dbReference type="GO" id="GO:0022857">
    <property type="term" value="F:transmembrane transporter activity"/>
    <property type="evidence" value="ECO:0007669"/>
    <property type="project" value="InterPro"/>
</dbReference>
<feature type="domain" description="Multidrug resistance protein MdtA-like alpha-helical hairpin" evidence="3">
    <location>
        <begin position="103"/>
        <end position="171"/>
    </location>
</feature>
<protein>
    <submittedName>
        <fullName evidence="7">Acriflavine resistance protein E</fullName>
    </submittedName>
</protein>
<dbReference type="InterPro" id="IPR058625">
    <property type="entry name" value="MdtA-like_BSH"/>
</dbReference>
<dbReference type="Pfam" id="PF25917">
    <property type="entry name" value="BSH_RND"/>
    <property type="match status" value="1"/>
</dbReference>
<dbReference type="SUPFAM" id="SSF111369">
    <property type="entry name" value="HlyD-like secretion proteins"/>
    <property type="match status" value="1"/>
</dbReference>
<comment type="subcellular location">
    <subcellularLocation>
        <location evidence="1">Cell inner membrane</location>
        <topology evidence="1">Lipid-anchor</topology>
    </subcellularLocation>
</comment>
<organism evidence="7 8">
    <name type="scientific">Acinetobacter genomosp. 33YU</name>
    <dbReference type="NCBI Taxonomy" id="1675530"/>
    <lineage>
        <taxon>Bacteria</taxon>
        <taxon>Pseudomonadati</taxon>
        <taxon>Pseudomonadota</taxon>
        <taxon>Gammaproteobacteria</taxon>
        <taxon>Moraxellales</taxon>
        <taxon>Moraxellaceae</taxon>
        <taxon>Acinetobacter</taxon>
    </lineage>
</organism>
<dbReference type="AlphaFoldDB" id="A0A1V2UV63"/>
<reference evidence="7 8" key="1">
    <citation type="submission" date="2015-07" db="EMBL/GenBank/DDBJ databases">
        <title>Acinetobacter yuneri, a novel member of Acinetobacter calcoaceticus-Acinetobacter baumannii complex isolated from clinical specimen.</title>
        <authorList>
            <person name="Yu Y."/>
        </authorList>
    </citation>
    <scope>NUCLEOTIDE SEQUENCE [LARGE SCALE GENOMIC DNA]</scope>
    <source>
        <strain evidence="7 8">A362</strain>
    </source>
</reference>
<gene>
    <name evidence="7" type="ORF">AC058_13295</name>
</gene>
<dbReference type="InterPro" id="IPR058626">
    <property type="entry name" value="MdtA-like_b-barrel"/>
</dbReference>
<dbReference type="GO" id="GO:0015721">
    <property type="term" value="P:bile acid and bile salt transport"/>
    <property type="evidence" value="ECO:0007669"/>
    <property type="project" value="TreeGrafter"/>
</dbReference>
<feature type="domain" description="Multidrug resistance protein MdtA-like beta-barrel" evidence="5">
    <location>
        <begin position="208"/>
        <end position="294"/>
    </location>
</feature>
<dbReference type="Pfam" id="PF25967">
    <property type="entry name" value="RND-MFP_C"/>
    <property type="match status" value="1"/>
</dbReference>
<dbReference type="Proteomes" id="UP000189376">
    <property type="component" value="Unassembled WGS sequence"/>
</dbReference>
<dbReference type="Gene3D" id="2.40.50.100">
    <property type="match status" value="1"/>
</dbReference>
<evidence type="ECO:0000259" key="5">
    <source>
        <dbReference type="Pfam" id="PF25944"/>
    </source>
</evidence>
<dbReference type="GO" id="GO:0046677">
    <property type="term" value="P:response to antibiotic"/>
    <property type="evidence" value="ECO:0007669"/>
    <property type="project" value="TreeGrafter"/>
</dbReference>
<dbReference type="InterPro" id="IPR006143">
    <property type="entry name" value="RND_pump_MFP"/>
</dbReference>
<feature type="domain" description="Multidrug resistance protein MdtA-like barrel-sandwich hybrid" evidence="4">
    <location>
        <begin position="63"/>
        <end position="204"/>
    </location>
</feature>
<dbReference type="FunFam" id="2.40.420.20:FF:000001">
    <property type="entry name" value="Efflux RND transporter periplasmic adaptor subunit"/>
    <property type="match status" value="1"/>
</dbReference>
<dbReference type="GO" id="GO:0005886">
    <property type="term" value="C:plasma membrane"/>
    <property type="evidence" value="ECO:0007669"/>
    <property type="project" value="UniProtKB-SubCell"/>
</dbReference>
<dbReference type="Pfam" id="PF25876">
    <property type="entry name" value="HH_MFP_RND"/>
    <property type="match status" value="1"/>
</dbReference>
<dbReference type="Gene3D" id="2.40.30.170">
    <property type="match status" value="1"/>
</dbReference>
<dbReference type="PANTHER" id="PTHR30158">
    <property type="entry name" value="ACRA/E-RELATED COMPONENT OF DRUG EFFLUX TRANSPORTER"/>
    <property type="match status" value="1"/>
</dbReference>
<sequence length="374" mass="40733">MPDIHFFSRKTLYLLPVLLFLSGCDSEKPIVKNNQKVGVITIKKETIESSYQLAGRTVASEISQVRPQVNGVVIEQLFKEGSQVNKGQPLYKIDSSLYRDSVDEAAGNLSLAKATVNSTRLQAERYKELIKVNGVSQQELDNALSAYEQAKATVAVNEAVLKTARTNLRYTQVTAPISGRIGRSSITRGALVTSAQTDPLATIQKLDPMYVDLTQSSDEYMALRKQLTENGIKPTQLSVRLQLENGTTYSQQGTFKFSDIAVDEATGSITLRAAFSNPNHGLLPGMYVRAELGTGTRPNSILIPQGALFRDADGNALVWVVGKDNKAEQRKIKLGNAMDNRWLVISGLNEGDQVIVDGLQGLSAGMAIEPTPMS</sequence>
<proteinExistence type="inferred from homology"/>
<dbReference type="Pfam" id="PF25944">
    <property type="entry name" value="Beta-barrel_RND"/>
    <property type="match status" value="1"/>
</dbReference>
<evidence type="ECO:0000313" key="7">
    <source>
        <dbReference type="EMBL" id="ONN53855.1"/>
    </source>
</evidence>